<dbReference type="Proteomes" id="UP000829685">
    <property type="component" value="Unassembled WGS sequence"/>
</dbReference>
<gene>
    <name evidence="2" type="ORF">JX265_001025</name>
</gene>
<evidence type="ECO:0000256" key="1">
    <source>
        <dbReference type="SAM" id="MobiDB-lite"/>
    </source>
</evidence>
<proteinExistence type="predicted"/>
<comment type="caution">
    <text evidence="2">The sequence shown here is derived from an EMBL/GenBank/DDBJ whole genome shotgun (WGS) entry which is preliminary data.</text>
</comment>
<dbReference type="AlphaFoldDB" id="A0A9P9WX79"/>
<feature type="compositionally biased region" description="Gly residues" evidence="1">
    <location>
        <begin position="72"/>
        <end position="81"/>
    </location>
</feature>
<sequence>MLLTKSSPWDCEISHWGGTAARKGKRGTSLQRPGAPPGIGGGGGNGDSPEDNNRGPPGGDNPSRGSDHGDGGGDSGSGGPGESEAFTTVTETIRADGGRWICISVTSSYSPSVQN</sequence>
<feature type="region of interest" description="Disordered" evidence="1">
    <location>
        <begin position="1"/>
        <end position="89"/>
    </location>
</feature>
<reference evidence="2" key="1">
    <citation type="submission" date="2021-03" db="EMBL/GenBank/DDBJ databases">
        <title>Revisited historic fungal species revealed as producer of novel bioactive compounds through whole genome sequencing and comparative genomics.</title>
        <authorList>
            <person name="Vignolle G.A."/>
            <person name="Hochenegger N."/>
            <person name="Mach R.L."/>
            <person name="Mach-Aigner A.R."/>
            <person name="Javad Rahimi M."/>
            <person name="Salim K.A."/>
            <person name="Chan C.M."/>
            <person name="Lim L.B.L."/>
            <person name="Cai F."/>
            <person name="Druzhinina I.S."/>
            <person name="U'Ren J.M."/>
            <person name="Derntl C."/>
        </authorList>
    </citation>
    <scope>NUCLEOTIDE SEQUENCE</scope>
    <source>
        <strain evidence="2">TUCIM 5799</strain>
    </source>
</reference>
<keyword evidence="3" id="KW-1185">Reference proteome</keyword>
<evidence type="ECO:0000313" key="2">
    <source>
        <dbReference type="EMBL" id="KAI1880785.1"/>
    </source>
</evidence>
<accession>A0A9P9WX79</accession>
<organism evidence="2 3">
    <name type="scientific">Neoarthrinium moseri</name>
    <dbReference type="NCBI Taxonomy" id="1658444"/>
    <lineage>
        <taxon>Eukaryota</taxon>
        <taxon>Fungi</taxon>
        <taxon>Dikarya</taxon>
        <taxon>Ascomycota</taxon>
        <taxon>Pezizomycotina</taxon>
        <taxon>Sordariomycetes</taxon>
        <taxon>Xylariomycetidae</taxon>
        <taxon>Amphisphaeriales</taxon>
        <taxon>Apiosporaceae</taxon>
        <taxon>Neoarthrinium</taxon>
    </lineage>
</organism>
<evidence type="ECO:0000313" key="3">
    <source>
        <dbReference type="Proteomes" id="UP000829685"/>
    </source>
</evidence>
<protein>
    <submittedName>
        <fullName evidence="2">Uncharacterized protein</fullName>
    </submittedName>
</protein>
<name>A0A9P9WX79_9PEZI</name>
<dbReference type="EMBL" id="JAFIMR010000002">
    <property type="protein sequence ID" value="KAI1880785.1"/>
    <property type="molecule type" value="Genomic_DNA"/>
</dbReference>
<feature type="compositionally biased region" description="Gly residues" evidence="1">
    <location>
        <begin position="37"/>
        <end position="46"/>
    </location>
</feature>